<dbReference type="VEuPathDB" id="FungiDB:MYCFIDRAFT_195153"/>
<dbReference type="OrthoDB" id="3648679at2759"/>
<feature type="region of interest" description="Disordered" evidence="1">
    <location>
        <begin position="28"/>
        <end position="58"/>
    </location>
</feature>
<evidence type="ECO:0000256" key="3">
    <source>
        <dbReference type="SAM" id="SignalP"/>
    </source>
</evidence>
<dbReference type="RefSeq" id="XP_007924592.1">
    <property type="nucleotide sequence ID" value="XM_007926401.1"/>
</dbReference>
<evidence type="ECO:0000256" key="2">
    <source>
        <dbReference type="SAM" id="Phobius"/>
    </source>
</evidence>
<dbReference type="EMBL" id="KB446557">
    <property type="protein sequence ID" value="EME83968.1"/>
    <property type="molecule type" value="Genomic_DNA"/>
</dbReference>
<gene>
    <name evidence="4" type="ORF">MYCFIDRAFT_195153</name>
</gene>
<dbReference type="HOGENOM" id="CLU_1555945_0_0_1"/>
<dbReference type="Proteomes" id="UP000016932">
    <property type="component" value="Unassembled WGS sequence"/>
</dbReference>
<keyword evidence="2" id="KW-0472">Membrane</keyword>
<dbReference type="GeneID" id="19335442"/>
<dbReference type="AlphaFoldDB" id="M3B3K5"/>
<feature type="transmembrane region" description="Helical" evidence="2">
    <location>
        <begin position="65"/>
        <end position="86"/>
    </location>
</feature>
<keyword evidence="2" id="KW-0812">Transmembrane</keyword>
<protein>
    <submittedName>
        <fullName evidence="4">Uncharacterized protein</fullName>
    </submittedName>
</protein>
<feature type="signal peptide" evidence="3">
    <location>
        <begin position="1"/>
        <end position="21"/>
    </location>
</feature>
<proteinExistence type="predicted"/>
<evidence type="ECO:0000313" key="4">
    <source>
        <dbReference type="EMBL" id="EME83968.1"/>
    </source>
</evidence>
<feature type="chain" id="PRO_5004031774" evidence="3">
    <location>
        <begin position="22"/>
        <end position="172"/>
    </location>
</feature>
<evidence type="ECO:0000256" key="1">
    <source>
        <dbReference type="SAM" id="MobiDB-lite"/>
    </source>
</evidence>
<keyword evidence="3" id="KW-0732">Signal</keyword>
<sequence length="172" mass="18983">MEQHFSITTLLVLLSINQALARNLEITRSDPVPQSTPTPSQISVGPSPEPQSSSQVSSVDAGTRAGVAIGCLFGVCLFAGLIFFIMKRRKQWLAGRVNDRRVRELQIADIIRSRTVQSQALAQPSPVLEKQNLHPPLPEQSGLEITRVELEGTKLPGWEYTRGHEVREDGSF</sequence>
<name>M3B3K5_PSEFD</name>
<accession>M3B3K5</accession>
<dbReference type="KEGG" id="pfj:MYCFIDRAFT_195153"/>
<reference evidence="4 5" key="1">
    <citation type="journal article" date="2012" name="PLoS Pathog.">
        <title>Diverse lifestyles and strategies of plant pathogenesis encoded in the genomes of eighteen Dothideomycetes fungi.</title>
        <authorList>
            <person name="Ohm R.A."/>
            <person name="Feau N."/>
            <person name="Henrissat B."/>
            <person name="Schoch C.L."/>
            <person name="Horwitz B.A."/>
            <person name="Barry K.W."/>
            <person name="Condon B.J."/>
            <person name="Copeland A.C."/>
            <person name="Dhillon B."/>
            <person name="Glaser F."/>
            <person name="Hesse C.N."/>
            <person name="Kosti I."/>
            <person name="LaButti K."/>
            <person name="Lindquist E.A."/>
            <person name="Lucas S."/>
            <person name="Salamov A.A."/>
            <person name="Bradshaw R.E."/>
            <person name="Ciuffetti L."/>
            <person name="Hamelin R.C."/>
            <person name="Kema G.H.J."/>
            <person name="Lawrence C."/>
            <person name="Scott J.A."/>
            <person name="Spatafora J.W."/>
            <person name="Turgeon B.G."/>
            <person name="de Wit P.J.G.M."/>
            <person name="Zhong S."/>
            <person name="Goodwin S.B."/>
            <person name="Grigoriev I.V."/>
        </authorList>
    </citation>
    <scope>NUCLEOTIDE SEQUENCE [LARGE SCALE GENOMIC DNA]</scope>
    <source>
        <strain evidence="4 5">CIRAD86</strain>
    </source>
</reference>
<feature type="compositionally biased region" description="Polar residues" evidence="1">
    <location>
        <begin position="32"/>
        <end position="42"/>
    </location>
</feature>
<keyword evidence="2" id="KW-1133">Transmembrane helix</keyword>
<feature type="compositionally biased region" description="Low complexity" evidence="1">
    <location>
        <begin position="43"/>
        <end position="58"/>
    </location>
</feature>
<keyword evidence="5" id="KW-1185">Reference proteome</keyword>
<evidence type="ECO:0000313" key="5">
    <source>
        <dbReference type="Proteomes" id="UP000016932"/>
    </source>
</evidence>
<organism evidence="4 5">
    <name type="scientific">Pseudocercospora fijiensis (strain CIRAD86)</name>
    <name type="common">Black leaf streak disease fungus</name>
    <name type="synonym">Mycosphaerella fijiensis</name>
    <dbReference type="NCBI Taxonomy" id="383855"/>
    <lineage>
        <taxon>Eukaryota</taxon>
        <taxon>Fungi</taxon>
        <taxon>Dikarya</taxon>
        <taxon>Ascomycota</taxon>
        <taxon>Pezizomycotina</taxon>
        <taxon>Dothideomycetes</taxon>
        <taxon>Dothideomycetidae</taxon>
        <taxon>Mycosphaerellales</taxon>
        <taxon>Mycosphaerellaceae</taxon>
        <taxon>Pseudocercospora</taxon>
    </lineage>
</organism>